<evidence type="ECO:0000259" key="4">
    <source>
        <dbReference type="PROSITE" id="PS50043"/>
    </source>
</evidence>
<dbReference type="PRINTS" id="PR00038">
    <property type="entry name" value="HTHLUXR"/>
</dbReference>
<dbReference type="Gene3D" id="1.10.10.10">
    <property type="entry name" value="Winged helix-like DNA-binding domain superfamily/Winged helix DNA-binding domain"/>
    <property type="match status" value="1"/>
</dbReference>
<organism evidence="5 6">
    <name type="scientific">Actinoplanes aureus</name>
    <dbReference type="NCBI Taxonomy" id="2792083"/>
    <lineage>
        <taxon>Bacteria</taxon>
        <taxon>Bacillati</taxon>
        <taxon>Actinomycetota</taxon>
        <taxon>Actinomycetes</taxon>
        <taxon>Micromonosporales</taxon>
        <taxon>Micromonosporaceae</taxon>
        <taxon>Actinoplanes</taxon>
    </lineage>
</organism>
<dbReference type="InterPro" id="IPR016032">
    <property type="entry name" value="Sig_transdc_resp-reg_C-effctor"/>
</dbReference>
<evidence type="ECO:0000256" key="3">
    <source>
        <dbReference type="ARBA" id="ARBA00023163"/>
    </source>
</evidence>
<protein>
    <submittedName>
        <fullName evidence="5">Response regulator transcription factor</fullName>
    </submittedName>
</protein>
<dbReference type="Proteomes" id="UP000598146">
    <property type="component" value="Unassembled WGS sequence"/>
</dbReference>
<dbReference type="RefSeq" id="WP_196417885.1">
    <property type="nucleotide sequence ID" value="NZ_JADQTO010000018.1"/>
</dbReference>
<dbReference type="Pfam" id="PF00196">
    <property type="entry name" value="GerE"/>
    <property type="match status" value="1"/>
</dbReference>
<evidence type="ECO:0000313" key="5">
    <source>
        <dbReference type="EMBL" id="MBG0566110.1"/>
    </source>
</evidence>
<evidence type="ECO:0000313" key="6">
    <source>
        <dbReference type="Proteomes" id="UP000598146"/>
    </source>
</evidence>
<dbReference type="PANTHER" id="PTHR44688:SF16">
    <property type="entry name" value="DNA-BINDING TRANSCRIPTIONAL ACTIVATOR DEVR_DOSR"/>
    <property type="match status" value="1"/>
</dbReference>
<dbReference type="PROSITE" id="PS50043">
    <property type="entry name" value="HTH_LUXR_2"/>
    <property type="match status" value="1"/>
</dbReference>
<feature type="domain" description="HTH luxR-type" evidence="4">
    <location>
        <begin position="170"/>
        <end position="235"/>
    </location>
</feature>
<keyword evidence="6" id="KW-1185">Reference proteome</keyword>
<keyword evidence="2" id="KW-0238">DNA-binding</keyword>
<dbReference type="SMART" id="SM00421">
    <property type="entry name" value="HTH_LUXR"/>
    <property type="match status" value="1"/>
</dbReference>
<dbReference type="EMBL" id="JADQTO010000018">
    <property type="protein sequence ID" value="MBG0566110.1"/>
    <property type="molecule type" value="Genomic_DNA"/>
</dbReference>
<gene>
    <name evidence="5" type="ORF">I4J89_32155</name>
</gene>
<name>A0A931CJJ7_9ACTN</name>
<evidence type="ECO:0000256" key="2">
    <source>
        <dbReference type="ARBA" id="ARBA00023125"/>
    </source>
</evidence>
<dbReference type="InterPro" id="IPR036388">
    <property type="entry name" value="WH-like_DNA-bd_sf"/>
</dbReference>
<dbReference type="AlphaFoldDB" id="A0A931CJJ7"/>
<dbReference type="SUPFAM" id="SSF46894">
    <property type="entry name" value="C-terminal effector domain of the bipartite response regulators"/>
    <property type="match status" value="1"/>
</dbReference>
<evidence type="ECO:0000256" key="1">
    <source>
        <dbReference type="ARBA" id="ARBA00023015"/>
    </source>
</evidence>
<dbReference type="CDD" id="cd06170">
    <property type="entry name" value="LuxR_C_like"/>
    <property type="match status" value="1"/>
</dbReference>
<keyword evidence="3" id="KW-0804">Transcription</keyword>
<accession>A0A931CJJ7</accession>
<sequence length="240" mass="26785">MPAAVLADIGGLIGCEVASYSVVDHVEQQLLQAVAVPHTSNLLGIASFHQLFDQHPGFSAYRDGKLDHGESAAWSDLLERRALRRLPLIVDFFEPRETRDQLLCVVRLHRHQGGVLAINRSRPGFSARDRAVVETLASHLRVAVLHREQVSMMRAAVRRTDRHNRRLDRASPRLDTLTARERDVVTLLTDGLGDREIAQSLHVSVRTVHKHLQNVYRKLGLDGRAQVIAMTSASVADDLI</sequence>
<comment type="caution">
    <text evidence="5">The sequence shown here is derived from an EMBL/GenBank/DDBJ whole genome shotgun (WGS) entry which is preliminary data.</text>
</comment>
<proteinExistence type="predicted"/>
<dbReference type="InterPro" id="IPR000792">
    <property type="entry name" value="Tscrpt_reg_LuxR_C"/>
</dbReference>
<dbReference type="PANTHER" id="PTHR44688">
    <property type="entry name" value="DNA-BINDING TRANSCRIPTIONAL ACTIVATOR DEVR_DOSR"/>
    <property type="match status" value="1"/>
</dbReference>
<dbReference type="GO" id="GO:0006355">
    <property type="term" value="P:regulation of DNA-templated transcription"/>
    <property type="evidence" value="ECO:0007669"/>
    <property type="project" value="InterPro"/>
</dbReference>
<keyword evidence="1" id="KW-0805">Transcription regulation</keyword>
<reference evidence="5" key="1">
    <citation type="submission" date="2020-11" db="EMBL/GenBank/DDBJ databases">
        <title>Isolation and identification of active actinomycetes.</title>
        <authorList>
            <person name="Sun X."/>
        </authorList>
    </citation>
    <scope>NUCLEOTIDE SEQUENCE</scope>
    <source>
        <strain evidence="5">NEAU-A11</strain>
    </source>
</reference>
<dbReference type="GO" id="GO:0003677">
    <property type="term" value="F:DNA binding"/>
    <property type="evidence" value="ECO:0007669"/>
    <property type="project" value="UniProtKB-KW"/>
</dbReference>